<dbReference type="RefSeq" id="WP_139577221.1">
    <property type="nucleotide sequence ID" value="NZ_VDMA02000014.1"/>
</dbReference>
<protein>
    <submittedName>
        <fullName evidence="3">DUF2933 domain-containing protein</fullName>
    </submittedName>
</protein>
<dbReference type="AlphaFoldDB" id="A0A5N6BNR8"/>
<evidence type="ECO:0000313" key="3">
    <source>
        <dbReference type="EMBL" id="KAB8182144.1"/>
    </source>
</evidence>
<name>A0A5N6BNR8_9ACTN</name>
<feature type="transmembrane region" description="Helical" evidence="2">
    <location>
        <begin position="29"/>
        <end position="46"/>
    </location>
</feature>
<dbReference type="Proteomes" id="UP000313066">
    <property type="component" value="Unassembled WGS sequence"/>
</dbReference>
<feature type="compositionally biased region" description="Basic and acidic residues" evidence="1">
    <location>
        <begin position="51"/>
        <end position="61"/>
    </location>
</feature>
<gene>
    <name evidence="3" type="ORF">FH610_024660</name>
</gene>
<accession>A0A5N6BNR8</accession>
<feature type="compositionally biased region" description="Polar residues" evidence="1">
    <location>
        <begin position="62"/>
        <end position="71"/>
    </location>
</feature>
<keyword evidence="2" id="KW-0812">Transmembrane</keyword>
<evidence type="ECO:0000256" key="1">
    <source>
        <dbReference type="SAM" id="MobiDB-lite"/>
    </source>
</evidence>
<evidence type="ECO:0000256" key="2">
    <source>
        <dbReference type="SAM" id="Phobius"/>
    </source>
</evidence>
<reference evidence="3 4" key="1">
    <citation type="submission" date="2019-10" db="EMBL/GenBank/DDBJ databases">
        <title>Nonomuraea sp. nov., isolated from Phyllanthus amarus.</title>
        <authorList>
            <person name="Klykleung N."/>
            <person name="Tanasupawat S."/>
        </authorList>
    </citation>
    <scope>NUCLEOTIDE SEQUENCE [LARGE SCALE GENOMIC DNA]</scope>
    <source>
        <strain evidence="3 4">CR1-09</strain>
    </source>
</reference>
<dbReference type="EMBL" id="VDMA02000014">
    <property type="protein sequence ID" value="KAB8182144.1"/>
    <property type="molecule type" value="Genomic_DNA"/>
</dbReference>
<proteinExistence type="predicted"/>
<sequence length="71" mass="7702">MKVNYGLVAIAVAILVVGALWLGMPLGTLLVLGIVLVCPIMMMVMMKGMHGDEGGRRDHPENNANDQTIRR</sequence>
<evidence type="ECO:0000313" key="4">
    <source>
        <dbReference type="Proteomes" id="UP000313066"/>
    </source>
</evidence>
<dbReference type="Pfam" id="PF11666">
    <property type="entry name" value="DUF2933"/>
    <property type="match status" value="1"/>
</dbReference>
<keyword evidence="2" id="KW-1133">Transmembrane helix</keyword>
<dbReference type="InterPro" id="IPR021682">
    <property type="entry name" value="DUF2933"/>
</dbReference>
<comment type="caution">
    <text evidence="3">The sequence shown here is derived from an EMBL/GenBank/DDBJ whole genome shotgun (WGS) entry which is preliminary data.</text>
</comment>
<keyword evidence="2" id="KW-0472">Membrane</keyword>
<organism evidence="3 4">
    <name type="scientific">Microbispora catharanthi</name>
    <dbReference type="NCBI Taxonomy" id="1712871"/>
    <lineage>
        <taxon>Bacteria</taxon>
        <taxon>Bacillati</taxon>
        <taxon>Actinomycetota</taxon>
        <taxon>Actinomycetes</taxon>
        <taxon>Streptosporangiales</taxon>
        <taxon>Streptosporangiaceae</taxon>
        <taxon>Microbispora</taxon>
    </lineage>
</organism>
<feature type="transmembrane region" description="Helical" evidence="2">
    <location>
        <begin position="5"/>
        <end position="23"/>
    </location>
</feature>
<keyword evidence="4" id="KW-1185">Reference proteome</keyword>
<feature type="region of interest" description="Disordered" evidence="1">
    <location>
        <begin position="51"/>
        <end position="71"/>
    </location>
</feature>